<evidence type="ECO:0000313" key="2">
    <source>
        <dbReference type="Proteomes" id="UP000188603"/>
    </source>
</evidence>
<gene>
    <name evidence="1" type="ORF">B0W44_01365</name>
</gene>
<dbReference type="KEGG" id="ntr:B0W44_01365"/>
<keyword evidence="2" id="KW-1185">Reference proteome</keyword>
<evidence type="ECO:0000313" key="1">
    <source>
        <dbReference type="EMBL" id="AQS54632.1"/>
    </source>
</evidence>
<reference evidence="1 2" key="1">
    <citation type="journal article" date="2015" name="Int. J. Syst. Evol. Microbiol.">
        <title>Novibacillus thermophilus gen. nov., sp. nov., a Gram-staining-negative and moderately thermophilic member of the family Thermoactinomycetaceae.</title>
        <authorList>
            <person name="Yang G."/>
            <person name="Chen J."/>
            <person name="Zhou S."/>
        </authorList>
    </citation>
    <scope>NUCLEOTIDE SEQUENCE [LARGE SCALE GENOMIC DNA]</scope>
    <source>
        <strain evidence="1 2">SG-1</strain>
    </source>
</reference>
<dbReference type="STRING" id="1471761.B0W44_01365"/>
<proteinExistence type="predicted"/>
<dbReference type="Proteomes" id="UP000188603">
    <property type="component" value="Chromosome"/>
</dbReference>
<organism evidence="1 2">
    <name type="scientific">Novibacillus thermophilus</name>
    <dbReference type="NCBI Taxonomy" id="1471761"/>
    <lineage>
        <taxon>Bacteria</taxon>
        <taxon>Bacillati</taxon>
        <taxon>Bacillota</taxon>
        <taxon>Bacilli</taxon>
        <taxon>Bacillales</taxon>
        <taxon>Thermoactinomycetaceae</taxon>
        <taxon>Novibacillus</taxon>
    </lineage>
</organism>
<dbReference type="EMBL" id="CP019699">
    <property type="protein sequence ID" value="AQS54632.1"/>
    <property type="molecule type" value="Genomic_DNA"/>
</dbReference>
<dbReference type="AlphaFoldDB" id="A0A1U9K3L4"/>
<protein>
    <submittedName>
        <fullName evidence="1">Uncharacterized protein</fullName>
    </submittedName>
</protein>
<name>A0A1U9K3L4_9BACL</name>
<accession>A0A1U9K3L4</accession>
<sequence length="88" mass="10005">MFTLADFQKTIDEQLSHNRNKSLFYMSDNGNVILSPSTKTIKVLKQDPEGIGGFIHSTIRDGTFQQLLREVSTKTIWAHCLGSRYLES</sequence>